<evidence type="ECO:0000259" key="1">
    <source>
        <dbReference type="PROSITE" id="PS51094"/>
    </source>
</evidence>
<dbReference type="STRING" id="1817863.A2Y62_00205"/>
<dbReference type="Pfam" id="PF00359">
    <property type="entry name" value="PTS_EIIA_2"/>
    <property type="match status" value="1"/>
</dbReference>
<dbReference type="PANTHER" id="PTHR47738:SF2">
    <property type="entry name" value="PTS SYSTEM FRUCTOSE-LIKE EIIA COMPONENT"/>
    <property type="match status" value="1"/>
</dbReference>
<dbReference type="SUPFAM" id="SSF55804">
    <property type="entry name" value="Phoshotransferase/anion transport protein"/>
    <property type="match status" value="1"/>
</dbReference>
<dbReference type="AlphaFoldDB" id="A0A1F5VRJ5"/>
<dbReference type="Proteomes" id="UP000178943">
    <property type="component" value="Unassembled WGS sequence"/>
</dbReference>
<organism evidence="2 3">
    <name type="scientific">Candidatus Fischerbacteria bacterium RBG_13_37_8</name>
    <dbReference type="NCBI Taxonomy" id="1817863"/>
    <lineage>
        <taxon>Bacteria</taxon>
        <taxon>Candidatus Fischeribacteriota</taxon>
    </lineage>
</organism>
<protein>
    <recommendedName>
        <fullName evidence="1">PTS EIIA type-2 domain-containing protein</fullName>
    </recommendedName>
</protein>
<dbReference type="EMBL" id="MFGW01000098">
    <property type="protein sequence ID" value="OGF66082.1"/>
    <property type="molecule type" value="Genomic_DNA"/>
</dbReference>
<comment type="caution">
    <text evidence="2">The sequence shown here is derived from an EMBL/GenBank/DDBJ whole genome shotgun (WGS) entry which is preliminary data.</text>
</comment>
<dbReference type="PANTHER" id="PTHR47738">
    <property type="entry name" value="PTS SYSTEM FRUCTOSE-LIKE EIIA COMPONENT-RELATED"/>
    <property type="match status" value="1"/>
</dbReference>
<name>A0A1F5VRJ5_9BACT</name>
<accession>A0A1F5VRJ5</accession>
<sequence>MVEFNAPTREGALNALVHHLLKLKLIENDEELYQKLLEREMMESTAIENNVAIPHCKLEKLKNPVILLGISRQGVNFLSIEKKPTHVFFLVISPADFPALHLKVLASVAKIAKSKDLMKKIIAEKDYSRIKQLIKEEEENQILKSP</sequence>
<gene>
    <name evidence="2" type="ORF">A2Y62_00205</name>
</gene>
<evidence type="ECO:0000313" key="3">
    <source>
        <dbReference type="Proteomes" id="UP000178943"/>
    </source>
</evidence>
<proteinExistence type="predicted"/>
<dbReference type="InterPro" id="IPR002178">
    <property type="entry name" value="PTS_EIIA_type-2_dom"/>
</dbReference>
<reference evidence="2 3" key="1">
    <citation type="journal article" date="2016" name="Nat. Commun.">
        <title>Thousands of microbial genomes shed light on interconnected biogeochemical processes in an aquifer system.</title>
        <authorList>
            <person name="Anantharaman K."/>
            <person name="Brown C.T."/>
            <person name="Hug L.A."/>
            <person name="Sharon I."/>
            <person name="Castelle C.J."/>
            <person name="Probst A.J."/>
            <person name="Thomas B.C."/>
            <person name="Singh A."/>
            <person name="Wilkins M.J."/>
            <person name="Karaoz U."/>
            <person name="Brodie E.L."/>
            <person name="Williams K.H."/>
            <person name="Hubbard S.S."/>
            <person name="Banfield J.F."/>
        </authorList>
    </citation>
    <scope>NUCLEOTIDE SEQUENCE [LARGE SCALE GENOMIC DNA]</scope>
</reference>
<dbReference type="InterPro" id="IPR051541">
    <property type="entry name" value="PTS_SugarTrans_NitroReg"/>
</dbReference>
<dbReference type="InterPro" id="IPR016152">
    <property type="entry name" value="PTrfase/Anion_transptr"/>
</dbReference>
<feature type="domain" description="PTS EIIA type-2" evidence="1">
    <location>
        <begin position="1"/>
        <end position="137"/>
    </location>
</feature>
<dbReference type="Gene3D" id="3.40.930.10">
    <property type="entry name" value="Mannitol-specific EII, Chain A"/>
    <property type="match status" value="1"/>
</dbReference>
<dbReference type="PROSITE" id="PS51094">
    <property type="entry name" value="PTS_EIIA_TYPE_2"/>
    <property type="match status" value="1"/>
</dbReference>
<evidence type="ECO:0000313" key="2">
    <source>
        <dbReference type="EMBL" id="OGF66082.1"/>
    </source>
</evidence>